<dbReference type="KEGG" id="bgz:XH91_02520"/>
<dbReference type="EMBL" id="CP030053">
    <property type="protein sequence ID" value="QAU44340.1"/>
    <property type="molecule type" value="Genomic_DNA"/>
</dbReference>
<dbReference type="EMBL" id="RDQZ01000076">
    <property type="protein sequence ID" value="RXH03506.1"/>
    <property type="molecule type" value="Genomic_DNA"/>
</dbReference>
<organism evidence="1 3">
    <name type="scientific">Bradyrhizobium guangzhouense</name>
    <dbReference type="NCBI Taxonomy" id="1325095"/>
    <lineage>
        <taxon>Bacteria</taxon>
        <taxon>Pseudomonadati</taxon>
        <taxon>Pseudomonadota</taxon>
        <taxon>Alphaproteobacteria</taxon>
        <taxon>Hyphomicrobiales</taxon>
        <taxon>Nitrobacteraceae</taxon>
        <taxon>Bradyrhizobium</taxon>
    </lineage>
</organism>
<gene>
    <name evidence="2" type="ORF">EAS56_38125</name>
    <name evidence="1" type="ORF">XH91_02520</name>
</gene>
<dbReference type="SUPFAM" id="SSF56349">
    <property type="entry name" value="DNA breaking-rejoining enzymes"/>
    <property type="match status" value="1"/>
</dbReference>
<keyword evidence="4" id="KW-1185">Reference proteome</keyword>
<dbReference type="GO" id="GO:0003677">
    <property type="term" value="F:DNA binding"/>
    <property type="evidence" value="ECO:0007669"/>
    <property type="project" value="InterPro"/>
</dbReference>
<dbReference type="Proteomes" id="UP000290401">
    <property type="component" value="Unassembled WGS sequence"/>
</dbReference>
<evidence type="ECO:0000313" key="4">
    <source>
        <dbReference type="Proteomes" id="UP000290401"/>
    </source>
</evidence>
<dbReference type="Proteomes" id="UP000288972">
    <property type="component" value="Chromosome"/>
</dbReference>
<sequence length="543" mass="60766">MEGYAYSEFPPSEVGFPKGDSPEEFFANMMAFLNEAAAKLERPAPSPVFSPASMRDLASIQEAVAIEQEVKKGDAGHPTVTARADLLRKDVWDRWRAGEGLPQVREPLAEAIGKLAEVADRQLALLQQGVTIHPPSAIHAAVSEAVDRRVVPPDPAAPLPAQHEAVGPSPLFSQIEDEYITIRKNGGASDGTISTARWRTHVFKTLVGDRPLHAYMPIDLQNYVNELQYLPLQFSQKGDQTEELLAMGIPAAIAKNKKDRCYEPIALKTMQDGYVQIVRAIIHAATGLHRLRDPFQGFRVRWPDNAKPSVKRESIDYETLNRVFRLGVDSGYLDDAMLGPLCLLSTRRIGILPWIRGSDFGTKHGVDIIRVNGIVFDKTDGIYRRVPYKTDESLRFFVLHSAFRKWGFVDWAIEQGDNFLFRLLQTCKDPSDTASDRINKLLRRGGAAGMNIEVGQSLRHGGKDMLIEEDVDTTTTRLQMGHRASDPHAGYGTRAELRRKQCQELANFELPKEIDWSMFEGLDFERMASTPRRAGRPKREATP</sequence>
<evidence type="ECO:0000313" key="1">
    <source>
        <dbReference type="EMBL" id="QAU44340.1"/>
    </source>
</evidence>
<accession>A0AAE5WWC9</accession>
<evidence type="ECO:0000313" key="2">
    <source>
        <dbReference type="EMBL" id="RXH03506.1"/>
    </source>
</evidence>
<proteinExistence type="predicted"/>
<reference evidence="2 4" key="2">
    <citation type="submission" date="2018-10" db="EMBL/GenBank/DDBJ databases">
        <title>Bradyrhizobium sp. nov., effective nodules isolated from peanut in China.</title>
        <authorList>
            <person name="Li Y."/>
        </authorList>
    </citation>
    <scope>NUCLEOTIDE SEQUENCE [LARGE SCALE GENOMIC DNA]</scope>
    <source>
        <strain evidence="2 4">CCBAU 53426</strain>
    </source>
</reference>
<reference evidence="1 3" key="1">
    <citation type="submission" date="2018-06" db="EMBL/GenBank/DDBJ databases">
        <title>Comparative genomics of rhizobia nodulating Arachis hypogaea in China.</title>
        <authorList>
            <person name="Li Y."/>
        </authorList>
    </citation>
    <scope>NUCLEOTIDE SEQUENCE [LARGE SCALE GENOMIC DNA]</scope>
    <source>
        <strain evidence="1 3">CCBAU 51670</strain>
    </source>
</reference>
<evidence type="ECO:0000313" key="3">
    <source>
        <dbReference type="Proteomes" id="UP000288972"/>
    </source>
</evidence>
<protein>
    <submittedName>
        <fullName evidence="1">Uncharacterized protein</fullName>
    </submittedName>
</protein>
<dbReference type="AlphaFoldDB" id="A0AAE5WWC9"/>
<name>A0AAE5WWC9_9BRAD</name>
<dbReference type="InterPro" id="IPR011010">
    <property type="entry name" value="DNA_brk_join_enz"/>
</dbReference>